<dbReference type="InterPro" id="IPR050963">
    <property type="entry name" value="Sirohydro_Cobaltochel/CbiX"/>
</dbReference>
<dbReference type="SUPFAM" id="SSF53800">
    <property type="entry name" value="Chelatase"/>
    <property type="match status" value="1"/>
</dbReference>
<sequence>MKAVLYIGHGSRNSSSNEEFHAFIGQVMPHINAAIQEVGFLENASPSISEAVAACVEKGASELLVMPVLLLAGIHGKEDIPEEIAKMKERYPNMLFQYGRELGADPLAAKILAERVQEKHFSEDNSKKAVLLIGHGSRVKESERQLSELGNLLKADLNSQHVFPCFLKESSPGYKEELQSAVESGYETIYTIPHLLFTGIITKRIKEIADGTSPKVIHCDPLGFHPRLAELLVKRTKGEFES</sequence>
<dbReference type="Gene3D" id="3.40.50.1400">
    <property type="match status" value="2"/>
</dbReference>
<evidence type="ECO:0000256" key="1">
    <source>
        <dbReference type="ARBA" id="ARBA00022723"/>
    </source>
</evidence>
<protein>
    <submittedName>
        <fullName evidence="3">Sirohydrochlorin chelatase</fullName>
    </submittedName>
</protein>
<evidence type="ECO:0000313" key="4">
    <source>
        <dbReference type="Proteomes" id="UP000441354"/>
    </source>
</evidence>
<dbReference type="CDD" id="cd03414">
    <property type="entry name" value="CbiX_SirB_C"/>
    <property type="match status" value="1"/>
</dbReference>
<accession>A0A7V7RKW4</accession>
<keyword evidence="4" id="KW-1185">Reference proteome</keyword>
<dbReference type="AlphaFoldDB" id="A0A7V7RKW4"/>
<dbReference type="OrthoDB" id="9797895at2"/>
<evidence type="ECO:0000256" key="2">
    <source>
        <dbReference type="ARBA" id="ARBA00023239"/>
    </source>
</evidence>
<evidence type="ECO:0000313" key="3">
    <source>
        <dbReference type="EMBL" id="KAB2331953.1"/>
    </source>
</evidence>
<dbReference type="GO" id="GO:0046872">
    <property type="term" value="F:metal ion binding"/>
    <property type="evidence" value="ECO:0007669"/>
    <property type="project" value="UniProtKB-KW"/>
</dbReference>
<reference evidence="3 4" key="1">
    <citation type="journal article" date="2014" name="Arch. Microbiol.">
        <title>Bacillus mesophilum sp. nov., strain IITR-54T, a novel 4-chlorobiphenyl dechlorinating bacterium.</title>
        <authorList>
            <person name="Manickam N."/>
            <person name="Singh N.K."/>
            <person name="Bajaj A."/>
            <person name="Kumar R.M."/>
            <person name="Kaur G."/>
            <person name="Kaur N."/>
            <person name="Bala M."/>
            <person name="Kumar A."/>
            <person name="Mayilraj S."/>
        </authorList>
    </citation>
    <scope>NUCLEOTIDE SEQUENCE [LARGE SCALE GENOMIC DNA]</scope>
    <source>
        <strain evidence="3 4">IITR-54</strain>
    </source>
</reference>
<dbReference type="Proteomes" id="UP000441354">
    <property type="component" value="Unassembled WGS sequence"/>
</dbReference>
<dbReference type="RefSeq" id="WP_151574813.1">
    <property type="nucleotide sequence ID" value="NZ_WBOT01000004.1"/>
</dbReference>
<keyword evidence="2" id="KW-0456">Lyase</keyword>
<gene>
    <name evidence="3" type="ORF">F7732_14935</name>
</gene>
<dbReference type="PANTHER" id="PTHR33542">
    <property type="entry name" value="SIROHYDROCHLORIN FERROCHELATASE, CHLOROPLASTIC"/>
    <property type="match status" value="1"/>
</dbReference>
<comment type="caution">
    <text evidence="3">The sequence shown here is derived from an EMBL/GenBank/DDBJ whole genome shotgun (WGS) entry which is preliminary data.</text>
</comment>
<keyword evidence="1" id="KW-0479">Metal-binding</keyword>
<dbReference type="PANTHER" id="PTHR33542:SF3">
    <property type="entry name" value="SIROHYDROCHLORIN FERROCHELATASE, CHLOROPLASTIC"/>
    <property type="match status" value="1"/>
</dbReference>
<dbReference type="Pfam" id="PF01903">
    <property type="entry name" value="CbiX"/>
    <property type="match status" value="2"/>
</dbReference>
<organism evidence="3 4">
    <name type="scientific">Bacillus mesophilum</name>
    <dbReference type="NCBI Taxonomy" id="1071718"/>
    <lineage>
        <taxon>Bacteria</taxon>
        <taxon>Bacillati</taxon>
        <taxon>Bacillota</taxon>
        <taxon>Bacilli</taxon>
        <taxon>Bacillales</taxon>
        <taxon>Bacillaceae</taxon>
        <taxon>Bacillus</taxon>
    </lineage>
</organism>
<name>A0A7V7RKW4_9BACI</name>
<dbReference type="InterPro" id="IPR002762">
    <property type="entry name" value="CbiX-like"/>
</dbReference>
<dbReference type="CDD" id="cd03416">
    <property type="entry name" value="CbiX_SirB_N"/>
    <property type="match status" value="1"/>
</dbReference>
<dbReference type="GO" id="GO:0016829">
    <property type="term" value="F:lyase activity"/>
    <property type="evidence" value="ECO:0007669"/>
    <property type="project" value="UniProtKB-KW"/>
</dbReference>
<proteinExistence type="predicted"/>
<dbReference type="EMBL" id="WBOT01000004">
    <property type="protein sequence ID" value="KAB2331953.1"/>
    <property type="molecule type" value="Genomic_DNA"/>
</dbReference>